<reference evidence="2 3" key="1">
    <citation type="journal article" date="2021" name="Sci. Rep.">
        <title>Genome sequencing of the multicellular alga Astrephomene provides insights into convergent evolution of germ-soma differentiation.</title>
        <authorList>
            <person name="Yamashita S."/>
            <person name="Yamamoto K."/>
            <person name="Matsuzaki R."/>
            <person name="Suzuki S."/>
            <person name="Yamaguchi H."/>
            <person name="Hirooka S."/>
            <person name="Minakuchi Y."/>
            <person name="Miyagishima S."/>
            <person name="Kawachi M."/>
            <person name="Toyoda A."/>
            <person name="Nozaki H."/>
        </authorList>
    </citation>
    <scope>NUCLEOTIDE SEQUENCE [LARGE SCALE GENOMIC DNA]</scope>
    <source>
        <strain evidence="2 3">NIES-4017</strain>
    </source>
</reference>
<accession>A0AAD3DT30</accession>
<feature type="compositionally biased region" description="Pro residues" evidence="1">
    <location>
        <begin position="133"/>
        <end position="142"/>
    </location>
</feature>
<feature type="non-terminal residue" evidence="2">
    <location>
        <position position="453"/>
    </location>
</feature>
<evidence type="ECO:0000256" key="1">
    <source>
        <dbReference type="SAM" id="MobiDB-lite"/>
    </source>
</evidence>
<dbReference type="Proteomes" id="UP001054857">
    <property type="component" value="Unassembled WGS sequence"/>
</dbReference>
<evidence type="ECO:0000313" key="3">
    <source>
        <dbReference type="Proteomes" id="UP001054857"/>
    </source>
</evidence>
<evidence type="ECO:0000313" key="2">
    <source>
        <dbReference type="EMBL" id="GFR45376.1"/>
    </source>
</evidence>
<feature type="compositionally biased region" description="Low complexity" evidence="1">
    <location>
        <begin position="204"/>
        <end position="215"/>
    </location>
</feature>
<feature type="region of interest" description="Disordered" evidence="1">
    <location>
        <begin position="52"/>
        <end position="179"/>
    </location>
</feature>
<sequence>MLSPASGVAGMDIDAFDLLEDLIGSDSDAPWDSCDGEADRLLNFVASGLGTAEDKQQQGQGQFRKAPESADDNTFGLDELSDVDWSAICDGSNLTSPPQHSSHGPSQRMHSNSPLGSASELPWQPATSAAQRQPPPSLPIAPIPASTSTPAVVPKAAANHDRMASATNSSPAVPVGASLSTTSQPLSLLQPAAAVGSAASTITPEASGPVAAPAPAAHLAPRGHVTLTAPAALSLGSSNPAARPPSACPDPLPPPPPPPPQQQQSLPQAAALPQPSQLPPRQLTRAAAAVAAAAWLRLPPPDLVAMGLLPPDHPYRPSTRPRSSRLLQPPPPPPPQQLPVPVVPASAPGPTGRMQEATGGGPGVPPVTQPMLSLPMAPLLPPSPCQEEQQQQLHDRKQQQSGESSASMQTEEAGEFPDADAVTADDTLMDELLSMSSAELRLVLEPPGGAGDD</sequence>
<feature type="compositionally biased region" description="Pro residues" evidence="1">
    <location>
        <begin position="242"/>
        <end position="261"/>
    </location>
</feature>
<feature type="compositionally biased region" description="Low complexity" evidence="1">
    <location>
        <begin position="96"/>
        <end position="107"/>
    </location>
</feature>
<comment type="caution">
    <text evidence="2">The sequence shown here is derived from an EMBL/GenBank/DDBJ whole genome shotgun (WGS) entry which is preliminary data.</text>
</comment>
<organism evidence="2 3">
    <name type="scientific">Astrephomene gubernaculifera</name>
    <dbReference type="NCBI Taxonomy" id="47775"/>
    <lineage>
        <taxon>Eukaryota</taxon>
        <taxon>Viridiplantae</taxon>
        <taxon>Chlorophyta</taxon>
        <taxon>core chlorophytes</taxon>
        <taxon>Chlorophyceae</taxon>
        <taxon>CS clade</taxon>
        <taxon>Chlamydomonadales</taxon>
        <taxon>Astrephomenaceae</taxon>
        <taxon>Astrephomene</taxon>
    </lineage>
</organism>
<gene>
    <name evidence="2" type="ORF">Agub_g6752</name>
</gene>
<feature type="compositionally biased region" description="Low complexity" evidence="1">
    <location>
        <begin position="262"/>
        <end position="275"/>
    </location>
</feature>
<dbReference type="EMBL" id="BMAR01000009">
    <property type="protein sequence ID" value="GFR45376.1"/>
    <property type="molecule type" value="Genomic_DNA"/>
</dbReference>
<dbReference type="AlphaFoldDB" id="A0AAD3DT30"/>
<feature type="region of interest" description="Disordered" evidence="1">
    <location>
        <begin position="302"/>
        <end position="430"/>
    </location>
</feature>
<proteinExistence type="predicted"/>
<protein>
    <submittedName>
        <fullName evidence="2">Uncharacterized protein</fullName>
    </submittedName>
</protein>
<keyword evidence="3" id="KW-1185">Reference proteome</keyword>
<feature type="compositionally biased region" description="Pro residues" evidence="1">
    <location>
        <begin position="328"/>
        <end position="342"/>
    </location>
</feature>
<name>A0AAD3DT30_9CHLO</name>
<feature type="region of interest" description="Disordered" evidence="1">
    <location>
        <begin position="228"/>
        <end position="289"/>
    </location>
</feature>
<feature type="compositionally biased region" description="Polar residues" evidence="1">
    <location>
        <begin position="401"/>
        <end position="410"/>
    </location>
</feature>
<feature type="region of interest" description="Disordered" evidence="1">
    <location>
        <begin position="192"/>
        <end position="215"/>
    </location>
</feature>